<keyword evidence="2" id="KW-1133">Transmembrane helix</keyword>
<reference evidence="3 5" key="1">
    <citation type="journal article" date="2011" name="Nature">
        <title>The Medicago genome provides insight into the evolution of rhizobial symbioses.</title>
        <authorList>
            <person name="Young N.D."/>
            <person name="Debelle F."/>
            <person name="Oldroyd G.E."/>
            <person name="Geurts R."/>
            <person name="Cannon S.B."/>
            <person name="Udvardi M.K."/>
            <person name="Benedito V.A."/>
            <person name="Mayer K.F."/>
            <person name="Gouzy J."/>
            <person name="Schoof H."/>
            <person name="Van de Peer Y."/>
            <person name="Proost S."/>
            <person name="Cook D.R."/>
            <person name="Meyers B.C."/>
            <person name="Spannagl M."/>
            <person name="Cheung F."/>
            <person name="De Mita S."/>
            <person name="Krishnakumar V."/>
            <person name="Gundlach H."/>
            <person name="Zhou S."/>
            <person name="Mudge J."/>
            <person name="Bharti A.K."/>
            <person name="Murray J.D."/>
            <person name="Naoumkina M.A."/>
            <person name="Rosen B."/>
            <person name="Silverstein K.A."/>
            <person name="Tang H."/>
            <person name="Rombauts S."/>
            <person name="Zhao P.X."/>
            <person name="Zhou P."/>
            <person name="Barbe V."/>
            <person name="Bardou P."/>
            <person name="Bechner M."/>
            <person name="Bellec A."/>
            <person name="Berger A."/>
            <person name="Berges H."/>
            <person name="Bidwell S."/>
            <person name="Bisseling T."/>
            <person name="Choisne N."/>
            <person name="Couloux A."/>
            <person name="Denny R."/>
            <person name="Deshpande S."/>
            <person name="Dai X."/>
            <person name="Doyle J.J."/>
            <person name="Dudez A.M."/>
            <person name="Farmer A.D."/>
            <person name="Fouteau S."/>
            <person name="Franken C."/>
            <person name="Gibelin C."/>
            <person name="Gish J."/>
            <person name="Goldstein S."/>
            <person name="Gonzalez A.J."/>
            <person name="Green P.J."/>
            <person name="Hallab A."/>
            <person name="Hartog M."/>
            <person name="Hua A."/>
            <person name="Humphray S.J."/>
            <person name="Jeong D.H."/>
            <person name="Jing Y."/>
            <person name="Jocker A."/>
            <person name="Kenton S.M."/>
            <person name="Kim D.J."/>
            <person name="Klee K."/>
            <person name="Lai H."/>
            <person name="Lang C."/>
            <person name="Lin S."/>
            <person name="Macmil S.L."/>
            <person name="Magdelenat G."/>
            <person name="Matthews L."/>
            <person name="McCorrison J."/>
            <person name="Monaghan E.L."/>
            <person name="Mun J.H."/>
            <person name="Najar F.Z."/>
            <person name="Nicholson C."/>
            <person name="Noirot C."/>
            <person name="O'Bleness M."/>
            <person name="Paule C.R."/>
            <person name="Poulain J."/>
            <person name="Prion F."/>
            <person name="Qin B."/>
            <person name="Qu C."/>
            <person name="Retzel E.F."/>
            <person name="Riddle C."/>
            <person name="Sallet E."/>
            <person name="Samain S."/>
            <person name="Samson N."/>
            <person name="Sanders I."/>
            <person name="Saurat O."/>
            <person name="Scarpelli C."/>
            <person name="Schiex T."/>
            <person name="Segurens B."/>
            <person name="Severin A.J."/>
            <person name="Sherrier D.J."/>
            <person name="Shi R."/>
            <person name="Sims S."/>
            <person name="Singer S.R."/>
            <person name="Sinharoy S."/>
            <person name="Sterck L."/>
            <person name="Viollet A."/>
            <person name="Wang B.B."/>
            <person name="Wang K."/>
            <person name="Wang M."/>
            <person name="Wang X."/>
            <person name="Warfsmann J."/>
            <person name="Weissenbach J."/>
            <person name="White D.D."/>
            <person name="White J.D."/>
            <person name="Wiley G.B."/>
            <person name="Wincker P."/>
            <person name="Xing Y."/>
            <person name="Yang L."/>
            <person name="Yao Z."/>
            <person name="Ying F."/>
            <person name="Zhai J."/>
            <person name="Zhou L."/>
            <person name="Zuber A."/>
            <person name="Denarie J."/>
            <person name="Dixon R.A."/>
            <person name="May G.D."/>
            <person name="Schwartz D.C."/>
            <person name="Rogers J."/>
            <person name="Quetier F."/>
            <person name="Town C.D."/>
            <person name="Roe B.A."/>
        </authorList>
    </citation>
    <scope>NUCLEOTIDE SEQUENCE [LARGE SCALE GENOMIC DNA]</scope>
    <source>
        <strain evidence="3">A17</strain>
        <strain evidence="4 5">cv. Jemalong A17</strain>
    </source>
</reference>
<feature type="transmembrane region" description="Helical" evidence="2">
    <location>
        <begin position="30"/>
        <end position="47"/>
    </location>
</feature>
<keyword evidence="2 3" id="KW-0812">Transmembrane</keyword>
<reference evidence="3 5" key="2">
    <citation type="journal article" date="2014" name="BMC Genomics">
        <title>An improved genome release (version Mt4.0) for the model legume Medicago truncatula.</title>
        <authorList>
            <person name="Tang H."/>
            <person name="Krishnakumar V."/>
            <person name="Bidwell S."/>
            <person name="Rosen B."/>
            <person name="Chan A."/>
            <person name="Zhou S."/>
            <person name="Gentzbittel L."/>
            <person name="Childs K.L."/>
            <person name="Yandell M."/>
            <person name="Gundlach H."/>
            <person name="Mayer K.F."/>
            <person name="Schwartz D.C."/>
            <person name="Town C.D."/>
        </authorList>
    </citation>
    <scope>GENOME REANNOTATION</scope>
    <source>
        <strain evidence="3">A17</strain>
        <strain evidence="4 5">cv. Jemalong A17</strain>
    </source>
</reference>
<evidence type="ECO:0000256" key="2">
    <source>
        <dbReference type="SAM" id="Phobius"/>
    </source>
</evidence>
<name>A0A072V872_MEDTR</name>
<feature type="compositionally biased region" description="Low complexity" evidence="1">
    <location>
        <begin position="185"/>
        <end position="199"/>
    </location>
</feature>
<evidence type="ECO:0000256" key="1">
    <source>
        <dbReference type="SAM" id="MobiDB-lite"/>
    </source>
</evidence>
<gene>
    <name evidence="3" type="ordered locus">MTR_2g041450</name>
</gene>
<accession>A0A072V872</accession>
<keyword evidence="2" id="KW-0472">Membrane</keyword>
<sequence length="248" mass="27327">MCLLLSSTYHPGGPIPVNIYLLSTIRTSPSYSFTLLRFMVLIISYVLNIQKNDYYFLLGHKRESVEPLLNHNSDTTVVSRGELGEPPTRKQPHLIKAYAVLAGKNGPAKQEQQKRFNAGQPNLTLLLILICPPFIAVWSGLVLHPRHPLEHDPDPPAAEAAPNDPHTNAADTHQNDTVEAPYNKADFAPADTPDNAADNVSDPPYGIDPSVMIRPPQHQPYQVSCPQVLLSLDQPKESVPLASPSVHY</sequence>
<dbReference type="EMBL" id="CM001218">
    <property type="protein sequence ID" value="KEH37563.1"/>
    <property type="molecule type" value="Genomic_DNA"/>
</dbReference>
<proteinExistence type="predicted"/>
<feature type="compositionally biased region" description="Low complexity" evidence="1">
    <location>
        <begin position="157"/>
        <end position="166"/>
    </location>
</feature>
<organism evidence="3 5">
    <name type="scientific">Medicago truncatula</name>
    <name type="common">Barrel medic</name>
    <name type="synonym">Medicago tribuloides</name>
    <dbReference type="NCBI Taxonomy" id="3880"/>
    <lineage>
        <taxon>Eukaryota</taxon>
        <taxon>Viridiplantae</taxon>
        <taxon>Streptophyta</taxon>
        <taxon>Embryophyta</taxon>
        <taxon>Tracheophyta</taxon>
        <taxon>Spermatophyta</taxon>
        <taxon>Magnoliopsida</taxon>
        <taxon>eudicotyledons</taxon>
        <taxon>Gunneridae</taxon>
        <taxon>Pentapetalae</taxon>
        <taxon>rosids</taxon>
        <taxon>fabids</taxon>
        <taxon>Fabales</taxon>
        <taxon>Fabaceae</taxon>
        <taxon>Papilionoideae</taxon>
        <taxon>50 kb inversion clade</taxon>
        <taxon>NPAAA clade</taxon>
        <taxon>Hologalegina</taxon>
        <taxon>IRL clade</taxon>
        <taxon>Trifolieae</taxon>
        <taxon>Medicago</taxon>
    </lineage>
</organism>
<keyword evidence="5" id="KW-1185">Reference proteome</keyword>
<feature type="transmembrane region" description="Helical" evidence="2">
    <location>
        <begin position="123"/>
        <end position="143"/>
    </location>
</feature>
<dbReference type="EnsemblPlants" id="KEH37563">
    <property type="protein sequence ID" value="KEH37563"/>
    <property type="gene ID" value="MTR_2g041450"/>
</dbReference>
<evidence type="ECO:0000313" key="4">
    <source>
        <dbReference type="EnsemblPlants" id="KEH37563"/>
    </source>
</evidence>
<dbReference type="HOGENOM" id="CLU_1121522_0_0_1"/>
<dbReference type="AlphaFoldDB" id="A0A072V872"/>
<evidence type="ECO:0000313" key="5">
    <source>
        <dbReference type="Proteomes" id="UP000002051"/>
    </source>
</evidence>
<feature type="region of interest" description="Disordered" evidence="1">
    <location>
        <begin position="149"/>
        <end position="218"/>
    </location>
</feature>
<dbReference type="Proteomes" id="UP000002051">
    <property type="component" value="Chromosome 2"/>
</dbReference>
<protein>
    <submittedName>
        <fullName evidence="3">Transmembrane protein, putative</fullName>
    </submittedName>
</protein>
<evidence type="ECO:0000313" key="3">
    <source>
        <dbReference type="EMBL" id="KEH37563.1"/>
    </source>
</evidence>
<reference evidence="4" key="3">
    <citation type="submission" date="2015-04" db="UniProtKB">
        <authorList>
            <consortium name="EnsemblPlants"/>
        </authorList>
    </citation>
    <scope>IDENTIFICATION</scope>
    <source>
        <strain evidence="4">cv. Jemalong A17</strain>
    </source>
</reference>